<reference evidence="10" key="1">
    <citation type="submission" date="2021-02" db="EMBL/GenBank/DDBJ databases">
        <authorList>
            <person name="Dougan E. K."/>
            <person name="Rhodes N."/>
            <person name="Thang M."/>
            <person name="Chan C."/>
        </authorList>
    </citation>
    <scope>NUCLEOTIDE SEQUENCE</scope>
</reference>
<evidence type="ECO:0000256" key="1">
    <source>
        <dbReference type="ARBA" id="ARBA00004816"/>
    </source>
</evidence>
<evidence type="ECO:0000313" key="10">
    <source>
        <dbReference type="EMBL" id="CAE7247601.1"/>
    </source>
</evidence>
<dbReference type="PANTHER" id="PTHR10889:SF3">
    <property type="entry name" value="DEOXYRIBOSE-PHOSPHATE ALDOLASE"/>
    <property type="match status" value="1"/>
</dbReference>
<dbReference type="SMART" id="SM01133">
    <property type="entry name" value="DeoC"/>
    <property type="match status" value="1"/>
</dbReference>
<gene>
    <name evidence="10" type="primary">deoC</name>
    <name evidence="10" type="ORF">SNEC2469_LOCUS4916</name>
</gene>
<accession>A0A812LK66</accession>
<evidence type="ECO:0000256" key="4">
    <source>
        <dbReference type="ARBA" id="ARBA00023239"/>
    </source>
</evidence>
<evidence type="ECO:0000256" key="2">
    <source>
        <dbReference type="ARBA" id="ARBA00009473"/>
    </source>
</evidence>
<dbReference type="NCBIfam" id="TIGR00126">
    <property type="entry name" value="deoC"/>
    <property type="match status" value="1"/>
</dbReference>
<dbReference type="SUPFAM" id="SSF51569">
    <property type="entry name" value="Aldolase"/>
    <property type="match status" value="1"/>
</dbReference>
<dbReference type="PIRSF" id="PIRSF001357">
    <property type="entry name" value="DeoC"/>
    <property type="match status" value="1"/>
</dbReference>
<dbReference type="PANTHER" id="PTHR10889">
    <property type="entry name" value="DEOXYRIBOSE-PHOSPHATE ALDOLASE"/>
    <property type="match status" value="1"/>
</dbReference>
<dbReference type="InterPro" id="IPR011343">
    <property type="entry name" value="DeoC"/>
</dbReference>
<dbReference type="UniPathway" id="UPA00002">
    <property type="reaction ID" value="UER00468"/>
</dbReference>
<dbReference type="GO" id="GO:0009264">
    <property type="term" value="P:deoxyribonucleotide catabolic process"/>
    <property type="evidence" value="ECO:0007669"/>
    <property type="project" value="InterPro"/>
</dbReference>
<name>A0A812LK66_9DINO</name>
<keyword evidence="4" id="KW-0456">Lyase</keyword>
<feature type="active site" description="Schiff-base intermediate with acetaldehyde" evidence="9">
    <location>
        <position position="182"/>
    </location>
</feature>
<comment type="pathway">
    <text evidence="1">Carbohydrate degradation; 2-deoxy-D-ribose 1-phosphate degradation; D-glyceraldehyde 3-phosphate and acetaldehyde from 2-deoxy-alpha-D-ribose 1-phosphate: step 2/2.</text>
</comment>
<organism evidence="10 11">
    <name type="scientific">Symbiodinium necroappetens</name>
    <dbReference type="NCBI Taxonomy" id="1628268"/>
    <lineage>
        <taxon>Eukaryota</taxon>
        <taxon>Sar</taxon>
        <taxon>Alveolata</taxon>
        <taxon>Dinophyceae</taxon>
        <taxon>Suessiales</taxon>
        <taxon>Symbiodiniaceae</taxon>
        <taxon>Symbiodinium</taxon>
    </lineage>
</organism>
<keyword evidence="11" id="KW-1185">Reference proteome</keyword>
<evidence type="ECO:0000313" key="11">
    <source>
        <dbReference type="Proteomes" id="UP000601435"/>
    </source>
</evidence>
<protein>
    <recommendedName>
        <fullName evidence="3">deoxyribose-phosphate aldolase</fullName>
        <ecNumber evidence="3">4.1.2.4</ecNumber>
    </recommendedName>
    <alternativeName>
        <fullName evidence="7">2-deoxy-D-ribose 5-phosphate aldolase</fullName>
    </alternativeName>
    <alternativeName>
        <fullName evidence="6">Phosphodeoxyriboaldolase</fullName>
    </alternativeName>
</protein>
<dbReference type="InterPro" id="IPR013785">
    <property type="entry name" value="Aldolase_TIM"/>
</dbReference>
<dbReference type="InterPro" id="IPR002915">
    <property type="entry name" value="DeoC/FbaB/LacD_aldolase"/>
</dbReference>
<comment type="caution">
    <text evidence="10">The sequence shown here is derived from an EMBL/GenBank/DDBJ whole genome shotgun (WGS) entry which is preliminary data.</text>
</comment>
<evidence type="ECO:0000256" key="8">
    <source>
        <dbReference type="ARBA" id="ARBA00048791"/>
    </source>
</evidence>
<dbReference type="GO" id="GO:0046386">
    <property type="term" value="P:deoxyribose phosphate catabolic process"/>
    <property type="evidence" value="ECO:0007669"/>
    <property type="project" value="UniProtKB-UniPathway"/>
</dbReference>
<evidence type="ECO:0000256" key="5">
    <source>
        <dbReference type="ARBA" id="ARBA00023270"/>
    </source>
</evidence>
<dbReference type="Gene3D" id="3.20.20.70">
    <property type="entry name" value="Aldolase class I"/>
    <property type="match status" value="1"/>
</dbReference>
<dbReference type="Proteomes" id="UP000601435">
    <property type="component" value="Unassembled WGS sequence"/>
</dbReference>
<evidence type="ECO:0000256" key="7">
    <source>
        <dbReference type="ARBA" id="ARBA00032755"/>
    </source>
</evidence>
<sequence>MEMETGKKMRQKIVSLMDLTALDREKDTVSSVGELVLQGSGSNALQTAVPAVCVFPEFIQAAKAKICNDLGQPDAMRVATVVNFPSGDSSVTDVASEVRHALELGADEIDLVICYKEYLNTGGSPKSCDLVRVAKGLLEQYCAETGRSTLLKVILETGELCNPDLIAKASLDAFSNGADFIKTSTGKTKVGATLEAVQTMLQVILDLRSRDGDKVVQRGLKVSGGVRTYDDAMSYIKLVEQMLPSGEFLHPRTFRFGVSGLLANLLKDESAGNSGSIATGAASEAPGSTY</sequence>
<dbReference type="GO" id="GO:0004139">
    <property type="term" value="F:deoxyribose-phosphate aldolase activity"/>
    <property type="evidence" value="ECO:0007669"/>
    <property type="project" value="UniProtKB-EC"/>
</dbReference>
<feature type="active site" description="Proton donor/acceptor" evidence="9">
    <location>
        <position position="221"/>
    </location>
</feature>
<dbReference type="GO" id="GO:0016052">
    <property type="term" value="P:carbohydrate catabolic process"/>
    <property type="evidence" value="ECO:0007669"/>
    <property type="project" value="TreeGrafter"/>
</dbReference>
<dbReference type="Pfam" id="PF01791">
    <property type="entry name" value="DeoC"/>
    <property type="match status" value="1"/>
</dbReference>
<dbReference type="OrthoDB" id="445028at2759"/>
<comment type="catalytic activity">
    <reaction evidence="8">
        <text>2-deoxy-D-ribose 5-phosphate = D-glyceraldehyde 3-phosphate + acetaldehyde</text>
        <dbReference type="Rhea" id="RHEA:12821"/>
        <dbReference type="ChEBI" id="CHEBI:15343"/>
        <dbReference type="ChEBI" id="CHEBI:59776"/>
        <dbReference type="ChEBI" id="CHEBI:62877"/>
        <dbReference type="EC" id="4.1.2.4"/>
    </reaction>
</comment>
<dbReference type="GO" id="GO:0005737">
    <property type="term" value="C:cytoplasm"/>
    <property type="evidence" value="ECO:0007669"/>
    <property type="project" value="InterPro"/>
</dbReference>
<dbReference type="EC" id="4.1.2.4" evidence="3"/>
<proteinExistence type="inferred from homology"/>
<evidence type="ECO:0000256" key="9">
    <source>
        <dbReference type="PIRSR" id="PIRSR001357-50"/>
    </source>
</evidence>
<evidence type="ECO:0000256" key="6">
    <source>
        <dbReference type="ARBA" id="ARBA00031814"/>
    </source>
</evidence>
<keyword evidence="5 9" id="KW-0704">Schiff base</keyword>
<comment type="similarity">
    <text evidence="2">Belongs to the DeoC/FbaB aldolase family. DeoC type 2 subfamily.</text>
</comment>
<evidence type="ECO:0000256" key="3">
    <source>
        <dbReference type="ARBA" id="ARBA00012515"/>
    </source>
</evidence>
<dbReference type="AlphaFoldDB" id="A0A812LK66"/>
<dbReference type="EMBL" id="CAJNJA010009512">
    <property type="protein sequence ID" value="CAE7247601.1"/>
    <property type="molecule type" value="Genomic_DNA"/>
</dbReference>